<feature type="coiled-coil region" evidence="3">
    <location>
        <begin position="568"/>
        <end position="626"/>
    </location>
</feature>
<dbReference type="Gene3D" id="1.10.287.380">
    <property type="entry name" value="Valyl-tRNA synthetase, C-terminal domain"/>
    <property type="match status" value="1"/>
</dbReference>
<evidence type="ECO:0000256" key="4">
    <source>
        <dbReference type="SAM" id="MobiDB-lite"/>
    </source>
</evidence>
<dbReference type="OrthoDB" id="9760950at2"/>
<reference evidence="6 7" key="1">
    <citation type="submission" date="2015-01" db="EMBL/GenBank/DDBJ databases">
        <title>Comparative genomics of the lactic acid bacteria isolated from the honey bee gut.</title>
        <authorList>
            <person name="Ellegaard K.M."/>
            <person name="Tamarit D."/>
            <person name="Javelind E."/>
            <person name="Olofsson T."/>
            <person name="Andersson S.G."/>
            <person name="Vasquez A."/>
        </authorList>
    </citation>
    <scope>NUCLEOTIDE SEQUENCE [LARGE SCALE GENOMIC DNA]</scope>
    <source>
        <strain evidence="6 7">Bin4</strain>
    </source>
</reference>
<sequence>MKILSVTNLSQEVGSRQLFQQVSFKIKPKDRIGLIGLNGVGKTTLLNALVDEHWYKQQVVQRPQHYQINYLHQKPTLKSADLVLAAILDGDEPLYVTVREYEQAVNAYEQQPTDMQVQKHFFDLQEAMDRIDGWEFQSQVETILTKLQITDFTKTIQELSGGQQRRVALAQVLVSPADLLILDEPTNHLDEAAITWLINYLANYPGAILFVTHDRYFLNQVANRIFEIDHQQLTEYKGNYEAYVQQKAHHEEILAATAQHQHNLYRHELKWMQAGVQARGTKQAARIARFQQLSQTITAQPTTVTPQLQIDIKQQRLGKEVFQLDQAQLQLGSQTLVANLSMRINAGEHLGIIGPNGIGKTTFLNILAQTQKLTRGQIMVGQTVHVGYYQQQIPQMDPQQRVINYLSSIGQNVENEAGEHLSASQLLERFLFPPQAQSAFIRELSGGEKRRLYLLAVLIKQPNVLLLDEPTNNLDIQTMTVLEDYLQNFTGTVVAVSHDRYFLDKITDDLLVFQGHGQMQRFWGTYTDYLQQQSQLKSTPTKVKSVPTRSDQSHASSSKLTYAEHLELQKIEPQLNQLEQQKTQLQQQMATEGNDYQLLLKDQQQLDQIKQQLDQLEDRWLELSEKED</sequence>
<evidence type="ECO:0000313" key="7">
    <source>
        <dbReference type="Proteomes" id="UP000033558"/>
    </source>
</evidence>
<dbReference type="SMART" id="SM00382">
    <property type="entry name" value="AAA"/>
    <property type="match status" value="2"/>
</dbReference>
<dbReference type="Gene3D" id="3.40.50.300">
    <property type="entry name" value="P-loop containing nucleotide triphosphate hydrolases"/>
    <property type="match status" value="2"/>
</dbReference>
<proteinExistence type="predicted"/>
<dbReference type="PROSITE" id="PS50893">
    <property type="entry name" value="ABC_TRANSPORTER_2"/>
    <property type="match status" value="2"/>
</dbReference>
<evidence type="ECO:0000313" key="6">
    <source>
        <dbReference type="EMBL" id="KJY61828.1"/>
    </source>
</evidence>
<dbReference type="PANTHER" id="PTHR42855:SF1">
    <property type="entry name" value="ABC TRANSPORTER DOMAIN-CONTAINING PROTEIN"/>
    <property type="match status" value="1"/>
</dbReference>
<dbReference type="EMBL" id="JXJQ01000008">
    <property type="protein sequence ID" value="KJY61828.1"/>
    <property type="molecule type" value="Genomic_DNA"/>
</dbReference>
<dbReference type="GO" id="GO:0003677">
    <property type="term" value="F:DNA binding"/>
    <property type="evidence" value="ECO:0007669"/>
    <property type="project" value="InterPro"/>
</dbReference>
<feature type="domain" description="ABC transporter" evidence="5">
    <location>
        <begin position="312"/>
        <end position="541"/>
    </location>
</feature>
<dbReference type="PATRIC" id="fig|1218492.5.peg.1019"/>
<dbReference type="InterPro" id="IPR037118">
    <property type="entry name" value="Val-tRNA_synth_C_sf"/>
</dbReference>
<dbReference type="Pfam" id="PF00005">
    <property type="entry name" value="ABC_tran"/>
    <property type="match status" value="2"/>
</dbReference>
<keyword evidence="2 6" id="KW-0067">ATP-binding</keyword>
<comment type="caution">
    <text evidence="6">The sequence shown here is derived from an EMBL/GenBank/DDBJ whole genome shotgun (WGS) entry which is preliminary data.</text>
</comment>
<dbReference type="InterPro" id="IPR027417">
    <property type="entry name" value="P-loop_NTPase"/>
</dbReference>
<keyword evidence="7" id="KW-1185">Reference proteome</keyword>
<dbReference type="Proteomes" id="UP000033558">
    <property type="component" value="Unassembled WGS sequence"/>
</dbReference>
<dbReference type="InterPro" id="IPR017871">
    <property type="entry name" value="ABC_transporter-like_CS"/>
</dbReference>
<dbReference type="InterPro" id="IPR003593">
    <property type="entry name" value="AAA+_ATPase"/>
</dbReference>
<dbReference type="GO" id="GO:0016887">
    <property type="term" value="F:ATP hydrolysis activity"/>
    <property type="evidence" value="ECO:0007669"/>
    <property type="project" value="InterPro"/>
</dbReference>
<dbReference type="SUPFAM" id="SSF52540">
    <property type="entry name" value="P-loop containing nucleoside triphosphate hydrolases"/>
    <property type="match status" value="2"/>
</dbReference>
<dbReference type="RefSeq" id="WP_046316527.1">
    <property type="nucleotide sequence ID" value="NZ_JBHSZT010000001.1"/>
</dbReference>
<dbReference type="PROSITE" id="PS00211">
    <property type="entry name" value="ABC_TRANSPORTER_1"/>
    <property type="match status" value="1"/>
</dbReference>
<accession>A0A0F4LTY4</accession>
<dbReference type="FunFam" id="3.40.50.300:FF:000011">
    <property type="entry name" value="Putative ABC transporter ATP-binding component"/>
    <property type="match status" value="1"/>
</dbReference>
<dbReference type="InterPro" id="IPR051309">
    <property type="entry name" value="ABCF_ATPase"/>
</dbReference>
<feature type="region of interest" description="Disordered" evidence="4">
    <location>
        <begin position="538"/>
        <end position="558"/>
    </location>
</feature>
<keyword evidence="3" id="KW-0175">Coiled coil</keyword>
<evidence type="ECO:0000259" key="5">
    <source>
        <dbReference type="PROSITE" id="PS50893"/>
    </source>
</evidence>
<dbReference type="PANTHER" id="PTHR42855">
    <property type="entry name" value="ABC TRANSPORTER ATP-BINDING SUBUNIT"/>
    <property type="match status" value="1"/>
</dbReference>
<dbReference type="GO" id="GO:0005524">
    <property type="term" value="F:ATP binding"/>
    <property type="evidence" value="ECO:0007669"/>
    <property type="project" value="UniProtKB-KW"/>
</dbReference>
<dbReference type="InterPro" id="IPR003439">
    <property type="entry name" value="ABC_transporter-like_ATP-bd"/>
</dbReference>
<dbReference type="InterPro" id="IPR032524">
    <property type="entry name" value="ABC_tran_C"/>
</dbReference>
<evidence type="ECO:0000256" key="2">
    <source>
        <dbReference type="ARBA" id="ARBA00022840"/>
    </source>
</evidence>
<protein>
    <submittedName>
        <fullName evidence="6">ABC transporter ATP-binding component</fullName>
    </submittedName>
</protein>
<keyword evidence="1" id="KW-0547">Nucleotide-binding</keyword>
<dbReference type="Pfam" id="PF16326">
    <property type="entry name" value="ABC_tran_CTD"/>
    <property type="match status" value="1"/>
</dbReference>
<feature type="domain" description="ABC transporter" evidence="5">
    <location>
        <begin position="4"/>
        <end position="255"/>
    </location>
</feature>
<gene>
    <name evidence="6" type="ORF">JG30_08800</name>
</gene>
<dbReference type="CDD" id="cd03221">
    <property type="entry name" value="ABCF_EF-3"/>
    <property type="match status" value="2"/>
</dbReference>
<dbReference type="InterPro" id="IPR032781">
    <property type="entry name" value="ABC_tran_Xtn"/>
</dbReference>
<dbReference type="Pfam" id="PF12848">
    <property type="entry name" value="ABC_tran_Xtn"/>
    <property type="match status" value="1"/>
</dbReference>
<dbReference type="HOGENOM" id="CLU_000604_36_0_9"/>
<dbReference type="AlphaFoldDB" id="A0A0F4LTY4"/>
<evidence type="ECO:0000256" key="3">
    <source>
        <dbReference type="SAM" id="Coils"/>
    </source>
</evidence>
<dbReference type="STRING" id="1218492.JG30_08800"/>
<name>A0A0F4LTY4_9LACO</name>
<evidence type="ECO:0000256" key="1">
    <source>
        <dbReference type="ARBA" id="ARBA00022741"/>
    </source>
</evidence>
<organism evidence="6 7">
    <name type="scientific">Bombilactobacillus mellifer</name>
    <dbReference type="NCBI Taxonomy" id="1218492"/>
    <lineage>
        <taxon>Bacteria</taxon>
        <taxon>Bacillati</taxon>
        <taxon>Bacillota</taxon>
        <taxon>Bacilli</taxon>
        <taxon>Lactobacillales</taxon>
        <taxon>Lactobacillaceae</taxon>
        <taxon>Bombilactobacillus</taxon>
    </lineage>
</organism>